<gene>
    <name evidence="3" type="ORF">C7960_1584</name>
    <name evidence="2" type="ORF">SAMN06295989_10357</name>
</gene>
<dbReference type="InterPro" id="IPR007160">
    <property type="entry name" value="DUF362"/>
</dbReference>
<evidence type="ECO:0000313" key="5">
    <source>
        <dbReference type="Proteomes" id="UP000295404"/>
    </source>
</evidence>
<feature type="domain" description="DUF362" evidence="1">
    <location>
        <begin position="40"/>
        <end position="222"/>
    </location>
</feature>
<evidence type="ECO:0000313" key="3">
    <source>
        <dbReference type="EMBL" id="TCL12340.1"/>
    </source>
</evidence>
<evidence type="ECO:0000313" key="2">
    <source>
        <dbReference type="EMBL" id="SNY06236.1"/>
    </source>
</evidence>
<accession>A0A285F777</accession>
<proteinExistence type="predicted"/>
<protein>
    <submittedName>
        <fullName evidence="2">Uncharacterized conserved protein, DUF362 family</fullName>
    </submittedName>
    <submittedName>
        <fullName evidence="3">Uncharacterized protein (DUF362 family)</fullName>
    </submittedName>
</protein>
<dbReference type="AlphaFoldDB" id="A0A285F777"/>
<organism evidence="2 4">
    <name type="scientific">Methanohalophilus euhalobius</name>
    <dbReference type="NCBI Taxonomy" id="51203"/>
    <lineage>
        <taxon>Archaea</taxon>
        <taxon>Methanobacteriati</taxon>
        <taxon>Methanobacteriota</taxon>
        <taxon>Stenosarchaea group</taxon>
        <taxon>Methanomicrobia</taxon>
        <taxon>Methanosarcinales</taxon>
        <taxon>Methanosarcinaceae</taxon>
        <taxon>Methanohalophilus</taxon>
    </lineage>
</organism>
<dbReference type="EMBL" id="OBDR01000003">
    <property type="protein sequence ID" value="SNY06236.1"/>
    <property type="molecule type" value="Genomic_DNA"/>
</dbReference>
<dbReference type="Pfam" id="PF04015">
    <property type="entry name" value="DUF362"/>
    <property type="match status" value="1"/>
</dbReference>
<dbReference type="RefSeq" id="WP_243641520.1">
    <property type="nucleotide sequence ID" value="NZ_OBDR01000003.1"/>
</dbReference>
<evidence type="ECO:0000259" key="1">
    <source>
        <dbReference type="Pfam" id="PF04015"/>
    </source>
</evidence>
<reference evidence="2" key="2">
    <citation type="submission" date="2017-09" db="EMBL/GenBank/DDBJ databases">
        <authorList>
            <person name="Ehlers B."/>
            <person name="Leendertz F.H."/>
        </authorList>
    </citation>
    <scope>NUCLEOTIDE SEQUENCE [LARGE SCALE GENOMIC DNA]</scope>
    <source>
        <strain evidence="2">WG-1MB</strain>
    </source>
</reference>
<sequence length="277" mass="30242">MSHNRVALVRCMDYSTSKQAVREAIDLLGCFDEIKAGMRILIKPNVLTAREPEDAATTHPSLVRAVCEIVKEAGAHPVVGDCAGITSAGATAQALEKSGIKQAALEGGGEVVNFQTAGFSKVKPENPLRLDEIYVSDSVLDADYIINLPKLKTHELTTMTGAVKNMFGAVPLRIRKEAHMMADPLIFSEILLDIYNVATPQLSLIDAVVGMEGDGPSRGKLITNYKNFKVKRLIIFACFSIVTSISKETSTKKTDPNSKKSYIFISWQKNTEKNHCN</sequence>
<dbReference type="EMBL" id="SMMS01000001">
    <property type="protein sequence ID" value="TCL12340.1"/>
    <property type="molecule type" value="Genomic_DNA"/>
</dbReference>
<dbReference type="Proteomes" id="UP000295404">
    <property type="component" value="Unassembled WGS sequence"/>
</dbReference>
<reference evidence="4" key="1">
    <citation type="submission" date="2017-09" db="EMBL/GenBank/DDBJ databases">
        <authorList>
            <person name="Varghese N."/>
            <person name="Submissions S."/>
        </authorList>
    </citation>
    <scope>NUCLEOTIDE SEQUENCE [LARGE SCALE GENOMIC DNA]</scope>
    <source>
        <strain evidence="4">WG-1MB</strain>
    </source>
</reference>
<evidence type="ECO:0000313" key="4">
    <source>
        <dbReference type="Proteomes" id="UP000217726"/>
    </source>
</evidence>
<dbReference type="Proteomes" id="UP000217726">
    <property type="component" value="Unassembled WGS sequence"/>
</dbReference>
<name>A0A285F777_9EURY</name>
<keyword evidence="4" id="KW-1185">Reference proteome</keyword>
<reference evidence="3 5" key="3">
    <citation type="submission" date="2019-03" db="EMBL/GenBank/DDBJ databases">
        <title>Subsurface microbial communities from deep shales in Ohio and West Virginia, USA.</title>
        <authorList>
            <person name="Wrighton K."/>
        </authorList>
    </citation>
    <scope>NUCLEOTIDE SEQUENCE [LARGE SCALE GENOMIC DNA]</scope>
    <source>
        <strain evidence="3 5">WG1_MB</strain>
    </source>
</reference>